<evidence type="ECO:0000256" key="5">
    <source>
        <dbReference type="ARBA" id="ARBA00023110"/>
    </source>
</evidence>
<keyword evidence="5" id="KW-0697">Rotamase</keyword>
<evidence type="ECO:0000256" key="1">
    <source>
        <dbReference type="ARBA" id="ARBA00000971"/>
    </source>
</evidence>
<dbReference type="Pfam" id="PF13145">
    <property type="entry name" value="Rotamase_2"/>
    <property type="match status" value="1"/>
</dbReference>
<evidence type="ECO:0000256" key="4">
    <source>
        <dbReference type="ARBA" id="ARBA00018370"/>
    </source>
</evidence>
<protein>
    <recommendedName>
        <fullName evidence="4">Parvulin-like PPIase</fullName>
        <ecNumber evidence="3">5.2.1.8</ecNumber>
    </recommendedName>
    <alternativeName>
        <fullName evidence="6">Peptidyl-prolyl cis-trans isomerase plp</fullName>
    </alternativeName>
    <alternativeName>
        <fullName evidence="7">Rotamase plp</fullName>
    </alternativeName>
</protein>
<dbReference type="Gene3D" id="3.10.50.40">
    <property type="match status" value="1"/>
</dbReference>
<evidence type="ECO:0000256" key="6">
    <source>
        <dbReference type="ARBA" id="ARBA00030642"/>
    </source>
</evidence>
<dbReference type="OrthoDB" id="9778023at2"/>
<accession>A0A5C0UK59</accession>
<dbReference type="InterPro" id="IPR050245">
    <property type="entry name" value="PrsA_foldase"/>
</dbReference>
<keyword evidence="5" id="KW-0413">Isomerase</keyword>
<sequence>MMLLNRVFVFYAIVFGFFSAYAKDQSVGLDIVATYKNKQITERQLLDFYDLWSRKASDTQMKPFFDLPKEWRQHIIREYVKSLVLEDAAKESKIEKSPEYKKAFDTYSKMFLMEFFLDKKVNECVTDAVVENEYNSFVKNLKEKGEAKIIVLRFPTKLDASAFLQKIKAGGKFNDMVKALPEGSKFADDARYFRPGDLNSELENVIFSLNVGECSGVTHIGSEFFLVKIIDKRQVADIPSLGQVGLALRNKLKAREGEQVVDSLMKQAQVRIFVR</sequence>
<evidence type="ECO:0000256" key="3">
    <source>
        <dbReference type="ARBA" id="ARBA00013194"/>
    </source>
</evidence>
<organism evidence="9 10">
    <name type="scientific">Candidatus Sneabacter namystus</name>
    <dbReference type="NCBI Taxonomy" id="2601646"/>
    <lineage>
        <taxon>Bacteria</taxon>
        <taxon>Pseudomonadati</taxon>
        <taxon>Pseudomonadota</taxon>
        <taxon>Alphaproteobacteria</taxon>
        <taxon>Rickettsiales</taxon>
        <taxon>Rickettsiaceae</taxon>
        <taxon>Rickettsieae</taxon>
        <taxon>Candidatus Sneabacter</taxon>
    </lineage>
</organism>
<reference evidence="9 10" key="1">
    <citation type="submission" date="2019-08" db="EMBL/GenBank/DDBJ databases">
        <title>Highly reduced genomes of protist endosymbionts show evolutionary convergence.</title>
        <authorList>
            <person name="George E."/>
            <person name="Husnik F."/>
            <person name="Tashyreva D."/>
            <person name="Prokopchuk G."/>
            <person name="Horak A."/>
            <person name="Kwong W.K."/>
            <person name="Lukes J."/>
            <person name="Keeling P.J."/>
        </authorList>
    </citation>
    <scope>NUCLEOTIDE SEQUENCE [LARGE SCALE GENOMIC DNA]</scope>
    <source>
        <strain evidence="9">1621</strain>
    </source>
</reference>
<dbReference type="SUPFAM" id="SSF54534">
    <property type="entry name" value="FKBP-like"/>
    <property type="match status" value="1"/>
</dbReference>
<feature type="domain" description="PpiC" evidence="8">
    <location>
        <begin position="125"/>
        <end position="234"/>
    </location>
</feature>
<dbReference type="PANTHER" id="PTHR47245:SF2">
    <property type="entry name" value="PEPTIDYL-PROLYL CIS-TRANS ISOMERASE HP_0175-RELATED"/>
    <property type="match status" value="1"/>
</dbReference>
<keyword evidence="10" id="KW-1185">Reference proteome</keyword>
<comment type="catalytic activity">
    <reaction evidence="1">
        <text>[protein]-peptidylproline (omega=180) = [protein]-peptidylproline (omega=0)</text>
        <dbReference type="Rhea" id="RHEA:16237"/>
        <dbReference type="Rhea" id="RHEA-COMP:10747"/>
        <dbReference type="Rhea" id="RHEA-COMP:10748"/>
        <dbReference type="ChEBI" id="CHEBI:83833"/>
        <dbReference type="ChEBI" id="CHEBI:83834"/>
        <dbReference type="EC" id="5.2.1.8"/>
    </reaction>
</comment>
<comment type="similarity">
    <text evidence="2">Belongs to the PpiC/parvulin rotamase family.</text>
</comment>
<evidence type="ECO:0000313" key="10">
    <source>
        <dbReference type="Proteomes" id="UP000323844"/>
    </source>
</evidence>
<dbReference type="GO" id="GO:0003755">
    <property type="term" value="F:peptidyl-prolyl cis-trans isomerase activity"/>
    <property type="evidence" value="ECO:0007669"/>
    <property type="project" value="UniProtKB-KW"/>
</dbReference>
<dbReference type="Proteomes" id="UP000323844">
    <property type="component" value="Chromosome"/>
</dbReference>
<dbReference type="InterPro" id="IPR027304">
    <property type="entry name" value="Trigger_fact/SurA_dom_sf"/>
</dbReference>
<gene>
    <name evidence="9" type="ORF">FZC37_02710</name>
</gene>
<evidence type="ECO:0000256" key="7">
    <source>
        <dbReference type="ARBA" id="ARBA00031484"/>
    </source>
</evidence>
<dbReference type="SUPFAM" id="SSF109998">
    <property type="entry name" value="Triger factor/SurA peptide-binding domain-like"/>
    <property type="match status" value="1"/>
</dbReference>
<evidence type="ECO:0000259" key="8">
    <source>
        <dbReference type="Pfam" id="PF13145"/>
    </source>
</evidence>
<dbReference type="AlphaFoldDB" id="A0A5C0UK59"/>
<evidence type="ECO:0000256" key="2">
    <source>
        <dbReference type="ARBA" id="ARBA00007656"/>
    </source>
</evidence>
<name>A0A5C0UK59_9RICK</name>
<dbReference type="RefSeq" id="WP_148952183.1">
    <property type="nucleotide sequence ID" value="NZ_CP043312.1"/>
</dbReference>
<dbReference type="PANTHER" id="PTHR47245">
    <property type="entry name" value="PEPTIDYLPROLYL ISOMERASE"/>
    <property type="match status" value="1"/>
</dbReference>
<dbReference type="EC" id="5.2.1.8" evidence="3"/>
<dbReference type="InterPro" id="IPR000297">
    <property type="entry name" value="PPIase_PpiC"/>
</dbReference>
<dbReference type="InterPro" id="IPR046357">
    <property type="entry name" value="PPIase_dom_sf"/>
</dbReference>
<evidence type="ECO:0000313" key="9">
    <source>
        <dbReference type="EMBL" id="QEK39822.1"/>
    </source>
</evidence>
<proteinExistence type="inferred from homology"/>
<dbReference type="EMBL" id="CP043312">
    <property type="protein sequence ID" value="QEK39822.1"/>
    <property type="molecule type" value="Genomic_DNA"/>
</dbReference>
<dbReference type="KEGG" id="snay:FZC37_02710"/>